<keyword evidence="5" id="KW-0539">Nucleus</keyword>
<dbReference type="GeneID" id="14919371"/>
<dbReference type="PANTHER" id="PTHR10221:SF9">
    <property type="entry name" value="TRANSCRIPTION INITIATION FACTOR TFIID SUBUNIT 6"/>
    <property type="match status" value="1"/>
</dbReference>
<evidence type="ECO:0000256" key="3">
    <source>
        <dbReference type="ARBA" id="ARBA00023015"/>
    </source>
</evidence>
<dbReference type="GO" id="GO:0003713">
    <property type="term" value="F:transcription coactivator activity"/>
    <property type="evidence" value="ECO:0007669"/>
    <property type="project" value="TreeGrafter"/>
</dbReference>
<evidence type="ECO:0000256" key="1">
    <source>
        <dbReference type="ARBA" id="ARBA00004123"/>
    </source>
</evidence>
<keyword evidence="9" id="KW-1185">Reference proteome</keyword>
<dbReference type="GO" id="GO:0046695">
    <property type="term" value="C:SLIK (SAGA-like) complex"/>
    <property type="evidence" value="ECO:0007669"/>
    <property type="project" value="InterPro"/>
</dbReference>
<evidence type="ECO:0000256" key="4">
    <source>
        <dbReference type="ARBA" id="ARBA00023163"/>
    </source>
</evidence>
<dbReference type="AlphaFoldDB" id="L8GZG8"/>
<keyword evidence="4" id="KW-0804">Transcription</keyword>
<feature type="region of interest" description="Disordered" evidence="6">
    <location>
        <begin position="348"/>
        <end position="413"/>
    </location>
</feature>
<dbReference type="RefSeq" id="XP_004340653.1">
    <property type="nucleotide sequence ID" value="XM_004340605.1"/>
</dbReference>
<comment type="subcellular location">
    <subcellularLocation>
        <location evidence="1">Nucleus</location>
    </subcellularLocation>
</comment>
<dbReference type="InterPro" id="IPR016024">
    <property type="entry name" value="ARM-type_fold"/>
</dbReference>
<feature type="compositionally biased region" description="Basic and acidic residues" evidence="6">
    <location>
        <begin position="354"/>
        <end position="370"/>
    </location>
</feature>
<dbReference type="Gene3D" id="1.25.40.770">
    <property type="entry name" value="TAF6, C-terminal HEAT repeat domain"/>
    <property type="match status" value="1"/>
</dbReference>
<dbReference type="FunFam" id="1.25.40.770:FF:000001">
    <property type="entry name" value="Transcription initiation factor TFIID subunit 6"/>
    <property type="match status" value="1"/>
</dbReference>
<proteinExistence type="inferred from homology"/>
<evidence type="ECO:0000256" key="5">
    <source>
        <dbReference type="ARBA" id="ARBA00023242"/>
    </source>
</evidence>
<evidence type="ECO:0000256" key="6">
    <source>
        <dbReference type="SAM" id="MobiDB-lite"/>
    </source>
</evidence>
<evidence type="ECO:0000256" key="2">
    <source>
        <dbReference type="ARBA" id="ARBA00007688"/>
    </source>
</evidence>
<dbReference type="PANTHER" id="PTHR10221">
    <property type="entry name" value="TRANSCRIPTION INITIATION FACTOR TFIID SUBUNIT 6"/>
    <property type="match status" value="1"/>
</dbReference>
<reference evidence="8 9" key="1">
    <citation type="journal article" date="2013" name="Genome Biol.">
        <title>Genome of Acanthamoeba castellanii highlights extensive lateral gene transfer and early evolution of tyrosine kinase signaling.</title>
        <authorList>
            <person name="Clarke M."/>
            <person name="Lohan A.J."/>
            <person name="Liu B."/>
            <person name="Lagkouvardos I."/>
            <person name="Roy S."/>
            <person name="Zafar N."/>
            <person name="Bertelli C."/>
            <person name="Schilde C."/>
            <person name="Kianianmomeni A."/>
            <person name="Burglin T.R."/>
            <person name="Frech C."/>
            <person name="Turcotte B."/>
            <person name="Kopec K.O."/>
            <person name="Synnott J.M."/>
            <person name="Choo C."/>
            <person name="Paponov I."/>
            <person name="Finkler A."/>
            <person name="Soon Heng Tan C."/>
            <person name="Hutchins A.P."/>
            <person name="Weinmeier T."/>
            <person name="Rattei T."/>
            <person name="Chu J.S."/>
            <person name="Gimenez G."/>
            <person name="Irimia M."/>
            <person name="Rigden D.J."/>
            <person name="Fitzpatrick D.A."/>
            <person name="Lorenzo-Morales J."/>
            <person name="Bateman A."/>
            <person name="Chiu C.H."/>
            <person name="Tang P."/>
            <person name="Hegemann P."/>
            <person name="Fromm H."/>
            <person name="Raoult D."/>
            <person name="Greub G."/>
            <person name="Miranda-Saavedra D."/>
            <person name="Chen N."/>
            <person name="Nash P."/>
            <person name="Ginger M.L."/>
            <person name="Horn M."/>
            <person name="Schaap P."/>
            <person name="Caler L."/>
            <person name="Loftus B."/>
        </authorList>
    </citation>
    <scope>NUCLEOTIDE SEQUENCE [LARGE SCALE GENOMIC DNA]</scope>
    <source>
        <strain evidence="8 9">Neff</strain>
    </source>
</reference>
<feature type="domain" description="TAF6 C-terminal HEAT repeat" evidence="7">
    <location>
        <begin position="120"/>
        <end position="302"/>
    </location>
</feature>
<dbReference type="GO" id="GO:0016251">
    <property type="term" value="F:RNA polymerase II general transcription initiation factor activity"/>
    <property type="evidence" value="ECO:0007669"/>
    <property type="project" value="InterPro"/>
</dbReference>
<evidence type="ECO:0000259" key="7">
    <source>
        <dbReference type="Pfam" id="PF07571"/>
    </source>
</evidence>
<protein>
    <recommendedName>
        <fullName evidence="7">TAF6 C-terminal HEAT repeat domain-containing protein</fullName>
    </recommendedName>
</protein>
<dbReference type="InterPro" id="IPR046344">
    <property type="entry name" value="TAF6_C_sf"/>
</dbReference>
<evidence type="ECO:0000313" key="9">
    <source>
        <dbReference type="Proteomes" id="UP000011083"/>
    </source>
</evidence>
<dbReference type="OrthoDB" id="361039at2759"/>
<dbReference type="Pfam" id="PF07571">
    <property type="entry name" value="TAF6_C"/>
    <property type="match status" value="1"/>
</dbReference>
<dbReference type="SUPFAM" id="SSF48371">
    <property type="entry name" value="ARM repeat"/>
    <property type="match status" value="1"/>
</dbReference>
<dbReference type="OMA" id="YFVQFIA"/>
<dbReference type="GO" id="GO:0051123">
    <property type="term" value="P:RNA polymerase II preinitiation complex assembly"/>
    <property type="evidence" value="ECO:0007669"/>
    <property type="project" value="TreeGrafter"/>
</dbReference>
<organism evidence="8 9">
    <name type="scientific">Acanthamoeba castellanii (strain ATCC 30010 / Neff)</name>
    <dbReference type="NCBI Taxonomy" id="1257118"/>
    <lineage>
        <taxon>Eukaryota</taxon>
        <taxon>Amoebozoa</taxon>
        <taxon>Discosea</taxon>
        <taxon>Longamoebia</taxon>
        <taxon>Centramoebida</taxon>
        <taxon>Acanthamoebidae</taxon>
        <taxon>Acanthamoeba</taxon>
    </lineage>
</organism>
<dbReference type="Proteomes" id="UP000011083">
    <property type="component" value="Unassembled WGS sequence"/>
</dbReference>
<sequence>MRHSKREKMSTEDVNNALRLRNVETLYGFSGNEPLKFVKAVGTKDLFFIDDREIDFTEIIASPLPEVPRESSLSAHWLAVEGVQPAIPQNPTLQIETGDAALKRKRAAAAESDLQVRPIVKHTLSKELQLYYEKITKAVKGTSEKVATAALNSLATDPGIQQLLPYFTQFISDEVTHNLHNLAYLKNLMRMVRALLQSNNLHIEPYLHQLMPPILTCLVGRRLCENPNEDHWELRDYAASLVALICLRFGKAYTNLQPRITKTLINAFLDLSRPLTTHYGAIVGLSSLGHYVTQLLILPNLKSYLTLLEPELNGTNAIRRLEAKKCYGALLKAAGRYLEQSTSAAYAAARSPAVKKEKEDDAESNGKEDGMEMEDGSGESEKESKKGKEKVKEEKQSNGSAAEGIPPAIPAAIVPPPEHRAALEKLMPDLTTHYRELFDIFGESLSSYLFQGVSAPICDAFL</sequence>
<dbReference type="CDD" id="cd08050">
    <property type="entry name" value="TAF6C"/>
    <property type="match status" value="1"/>
</dbReference>
<dbReference type="VEuPathDB" id="AmoebaDB:ACA1_155710"/>
<keyword evidence="3" id="KW-0805">Transcription regulation</keyword>
<evidence type="ECO:0000313" key="8">
    <source>
        <dbReference type="EMBL" id="ELR18614.1"/>
    </source>
</evidence>
<dbReference type="EMBL" id="KB007951">
    <property type="protein sequence ID" value="ELR18614.1"/>
    <property type="molecule type" value="Genomic_DNA"/>
</dbReference>
<accession>L8GZG8</accession>
<comment type="similarity">
    <text evidence="2">Belongs to the TAF6 family.</text>
</comment>
<dbReference type="GO" id="GO:0005669">
    <property type="term" value="C:transcription factor TFIID complex"/>
    <property type="evidence" value="ECO:0007669"/>
    <property type="project" value="InterPro"/>
</dbReference>
<dbReference type="GO" id="GO:0000124">
    <property type="term" value="C:SAGA complex"/>
    <property type="evidence" value="ECO:0007669"/>
    <property type="project" value="InterPro"/>
</dbReference>
<dbReference type="STRING" id="1257118.L8GZG8"/>
<gene>
    <name evidence="8" type="ORF">ACA1_155710</name>
</gene>
<dbReference type="InterPro" id="IPR011442">
    <property type="entry name" value="TAF6_C"/>
</dbReference>
<name>L8GZG8_ACACF</name>
<dbReference type="KEGG" id="acan:ACA1_155710"/>
<dbReference type="InterPro" id="IPR037796">
    <property type="entry name" value="TAF6"/>
</dbReference>
<feature type="compositionally biased region" description="Basic and acidic residues" evidence="6">
    <location>
        <begin position="379"/>
        <end position="396"/>
    </location>
</feature>